<comment type="caution">
    <text evidence="3">The sequence shown here is derived from an EMBL/GenBank/DDBJ whole genome shotgun (WGS) entry which is preliminary data.</text>
</comment>
<organism evidence="3 4">
    <name type="scientific">Candidatus Cryptobacteroides avistercoris</name>
    <dbReference type="NCBI Taxonomy" id="2840758"/>
    <lineage>
        <taxon>Bacteria</taxon>
        <taxon>Pseudomonadati</taxon>
        <taxon>Bacteroidota</taxon>
        <taxon>Bacteroidia</taxon>
        <taxon>Bacteroidales</taxon>
        <taxon>Candidatus Cryptobacteroides</taxon>
    </lineage>
</organism>
<name>A0A9D9IWU5_9BACT</name>
<accession>A0A9D9IWU5</accession>
<evidence type="ECO:0000313" key="3">
    <source>
        <dbReference type="EMBL" id="MBO8480389.1"/>
    </source>
</evidence>
<protein>
    <submittedName>
        <fullName evidence="3">Tetratricopeptide repeat protein</fullName>
    </submittedName>
</protein>
<evidence type="ECO:0000256" key="2">
    <source>
        <dbReference type="SAM" id="SignalP"/>
    </source>
</evidence>
<dbReference type="PANTHER" id="PTHR10098">
    <property type="entry name" value="RAPSYN-RELATED"/>
    <property type="match status" value="1"/>
</dbReference>
<dbReference type="SMART" id="SM00028">
    <property type="entry name" value="TPR"/>
    <property type="match status" value="6"/>
</dbReference>
<dbReference type="AlphaFoldDB" id="A0A9D9IWU5"/>
<keyword evidence="2" id="KW-0732">Signal</keyword>
<evidence type="ECO:0000256" key="1">
    <source>
        <dbReference type="PROSITE-ProRule" id="PRU00339"/>
    </source>
</evidence>
<dbReference type="PROSITE" id="PS50005">
    <property type="entry name" value="TPR"/>
    <property type="match status" value="1"/>
</dbReference>
<dbReference type="Proteomes" id="UP000823769">
    <property type="component" value="Unassembled WGS sequence"/>
</dbReference>
<dbReference type="EMBL" id="JADILW010000066">
    <property type="protein sequence ID" value="MBO8480389.1"/>
    <property type="molecule type" value="Genomic_DNA"/>
</dbReference>
<gene>
    <name evidence="3" type="ORF">IAB76_04685</name>
</gene>
<dbReference type="InterPro" id="IPR011990">
    <property type="entry name" value="TPR-like_helical_dom_sf"/>
</dbReference>
<dbReference type="PANTHER" id="PTHR10098:SF108">
    <property type="entry name" value="TETRATRICOPEPTIDE REPEAT PROTEIN 28"/>
    <property type="match status" value="1"/>
</dbReference>
<feature type="repeat" description="TPR" evidence="1">
    <location>
        <begin position="229"/>
        <end position="262"/>
    </location>
</feature>
<proteinExistence type="predicted"/>
<evidence type="ECO:0000313" key="4">
    <source>
        <dbReference type="Proteomes" id="UP000823769"/>
    </source>
</evidence>
<reference evidence="3" key="2">
    <citation type="journal article" date="2021" name="PeerJ">
        <title>Extensive microbial diversity within the chicken gut microbiome revealed by metagenomics and culture.</title>
        <authorList>
            <person name="Gilroy R."/>
            <person name="Ravi A."/>
            <person name="Getino M."/>
            <person name="Pursley I."/>
            <person name="Horton D.L."/>
            <person name="Alikhan N.F."/>
            <person name="Baker D."/>
            <person name="Gharbi K."/>
            <person name="Hall N."/>
            <person name="Watson M."/>
            <person name="Adriaenssens E.M."/>
            <person name="Foster-Nyarko E."/>
            <person name="Jarju S."/>
            <person name="Secka A."/>
            <person name="Antonio M."/>
            <person name="Oren A."/>
            <person name="Chaudhuri R.R."/>
            <person name="La Ragione R."/>
            <person name="Hildebrand F."/>
            <person name="Pallen M.J."/>
        </authorList>
    </citation>
    <scope>NUCLEOTIDE SEQUENCE</scope>
    <source>
        <strain evidence="3">B3-1481</strain>
    </source>
</reference>
<feature type="signal peptide" evidence="2">
    <location>
        <begin position="1"/>
        <end position="20"/>
    </location>
</feature>
<dbReference type="Gene3D" id="1.25.40.10">
    <property type="entry name" value="Tetratricopeptide repeat domain"/>
    <property type="match status" value="3"/>
</dbReference>
<reference evidence="3" key="1">
    <citation type="submission" date="2020-10" db="EMBL/GenBank/DDBJ databases">
        <authorList>
            <person name="Gilroy R."/>
        </authorList>
    </citation>
    <scope>NUCLEOTIDE SEQUENCE</scope>
    <source>
        <strain evidence="3">B3-1481</strain>
    </source>
</reference>
<sequence>MKKLFVTIACAVLAIGSMNAQDLSQATETYNNGATCLSSGDFEGALEAFQQAYTIASSLGEEGQEVADNCKNAIPEVSLNLAKSLAQNDDIDGAVARLNSTVELATEYGNQSVIDEAKALIPQLLLQKGNDLLNSKDYAGAAATYKQILEADSANGVAALRLGMALGATGDTAGAIEAFTTAAANGQEAAAGKQLGTLYLKNALASLREKDYAAAIDEAVKSNEYSESSTAYQIAGQAAQLSGKNDDAIKYFEKYLELAPNAKNAGQIAYTVGALYQTAGNIEKAKEFYNKTLSDPTYGPEAQKLLDALK</sequence>
<dbReference type="SUPFAM" id="SSF48452">
    <property type="entry name" value="TPR-like"/>
    <property type="match status" value="2"/>
</dbReference>
<dbReference type="InterPro" id="IPR019734">
    <property type="entry name" value="TPR_rpt"/>
</dbReference>
<keyword evidence="1" id="KW-0802">TPR repeat</keyword>
<dbReference type="Pfam" id="PF13424">
    <property type="entry name" value="TPR_12"/>
    <property type="match status" value="1"/>
</dbReference>
<dbReference type="Pfam" id="PF13432">
    <property type="entry name" value="TPR_16"/>
    <property type="match status" value="1"/>
</dbReference>
<feature type="chain" id="PRO_5039457639" evidence="2">
    <location>
        <begin position="21"/>
        <end position="310"/>
    </location>
</feature>